<dbReference type="PANTHER" id="PTHR43176">
    <property type="entry name" value="3-HYDROXYISOBUTYRYL-COA HYDROLASE-RELATED"/>
    <property type="match status" value="1"/>
</dbReference>
<comment type="similarity">
    <text evidence="2">Belongs to the enoyl-CoA hydratase/isomerase family.</text>
</comment>
<name>A0AAP0K3G4_9MAGN</name>
<comment type="caution">
    <text evidence="4">The sequence shown here is derived from an EMBL/GenBank/DDBJ whole genome shotgun (WGS) entry which is preliminary data.</text>
</comment>
<dbReference type="InterPro" id="IPR045004">
    <property type="entry name" value="ECH_dom"/>
</dbReference>
<dbReference type="GO" id="GO:0006574">
    <property type="term" value="P:L-valine catabolic process"/>
    <property type="evidence" value="ECO:0007669"/>
    <property type="project" value="UniProtKB-UniRule"/>
</dbReference>
<comment type="catalytic activity">
    <reaction evidence="2">
        <text>3-hydroxy-2-methylpropanoyl-CoA + H2O = 3-hydroxy-2-methylpropanoate + CoA + H(+)</text>
        <dbReference type="Rhea" id="RHEA:20888"/>
        <dbReference type="ChEBI" id="CHEBI:11805"/>
        <dbReference type="ChEBI" id="CHEBI:15377"/>
        <dbReference type="ChEBI" id="CHEBI:15378"/>
        <dbReference type="ChEBI" id="CHEBI:57287"/>
        <dbReference type="ChEBI" id="CHEBI:57340"/>
        <dbReference type="EC" id="3.1.2.4"/>
    </reaction>
</comment>
<organism evidence="4 5">
    <name type="scientific">Stephania japonica</name>
    <dbReference type="NCBI Taxonomy" id="461633"/>
    <lineage>
        <taxon>Eukaryota</taxon>
        <taxon>Viridiplantae</taxon>
        <taxon>Streptophyta</taxon>
        <taxon>Embryophyta</taxon>
        <taxon>Tracheophyta</taxon>
        <taxon>Spermatophyta</taxon>
        <taxon>Magnoliopsida</taxon>
        <taxon>Ranunculales</taxon>
        <taxon>Menispermaceae</taxon>
        <taxon>Menispermoideae</taxon>
        <taxon>Cissampelideae</taxon>
        <taxon>Stephania</taxon>
    </lineage>
</organism>
<dbReference type="Proteomes" id="UP001417504">
    <property type="component" value="Unassembled WGS sequence"/>
</dbReference>
<accession>A0AAP0K3G4</accession>
<dbReference type="EC" id="3.1.2.4" evidence="2"/>
<sequence length="85" mass="9128">MGGGASLSMLGRFHVVTENAVFAMPEASLGLSPTSYFLSRFPGFYGEYLGPCNTHCPFHAFAVLRKGIVSKAKGSVKQPGQLYQI</sequence>
<evidence type="ECO:0000256" key="1">
    <source>
        <dbReference type="ARBA" id="ARBA00022801"/>
    </source>
</evidence>
<keyword evidence="5" id="KW-1185">Reference proteome</keyword>
<evidence type="ECO:0000256" key="2">
    <source>
        <dbReference type="RuleBase" id="RU369070"/>
    </source>
</evidence>
<gene>
    <name evidence="4" type="ORF">Sjap_004387</name>
</gene>
<dbReference type="EMBL" id="JBBNAE010000002">
    <property type="protein sequence ID" value="KAK9144484.1"/>
    <property type="molecule type" value="Genomic_DNA"/>
</dbReference>
<evidence type="ECO:0000313" key="4">
    <source>
        <dbReference type="EMBL" id="KAK9144484.1"/>
    </source>
</evidence>
<feature type="domain" description="Enoyl-CoA hydratase/isomerase" evidence="3">
    <location>
        <begin position="1"/>
        <end position="50"/>
    </location>
</feature>
<comment type="function">
    <text evidence="2">Hydrolyzes 3-hydroxyisobutyryl-CoA (HIBYL-CoA), a saline catabolite. Has high activity toward isobutyryl-CoA. Could be an isobutyryl-CoA dehydrogenase that functions in valine catabolism.</text>
</comment>
<comment type="pathway">
    <text evidence="2">Amino-acid degradation; L-valine degradation.</text>
</comment>
<proteinExistence type="inferred from homology"/>
<dbReference type="Gene3D" id="3.90.226.10">
    <property type="entry name" value="2-enoyl-CoA Hydratase, Chain A, domain 1"/>
    <property type="match status" value="1"/>
</dbReference>
<protein>
    <recommendedName>
        <fullName evidence="2">3-hydroxyisobutyryl-CoA hydrolase</fullName>
        <shortName evidence="2">HIB-CoA hydrolase</shortName>
        <shortName evidence="2">HIBYL-CoA-H</shortName>
        <ecNumber evidence="2">3.1.2.4</ecNumber>
    </recommendedName>
    <alternativeName>
        <fullName evidence="2">3-hydroxyisobutyryl-coenzyme A hydrolase</fullName>
    </alternativeName>
</protein>
<dbReference type="AlphaFoldDB" id="A0AAP0K3G4"/>
<dbReference type="InterPro" id="IPR032259">
    <property type="entry name" value="HIBYL-CoA-H"/>
</dbReference>
<reference evidence="4 5" key="1">
    <citation type="submission" date="2024-01" db="EMBL/GenBank/DDBJ databases">
        <title>Genome assemblies of Stephania.</title>
        <authorList>
            <person name="Yang L."/>
        </authorList>
    </citation>
    <scope>NUCLEOTIDE SEQUENCE [LARGE SCALE GENOMIC DNA]</scope>
    <source>
        <strain evidence="4">QJT</strain>
        <tissue evidence="4">Leaf</tissue>
    </source>
</reference>
<evidence type="ECO:0000313" key="5">
    <source>
        <dbReference type="Proteomes" id="UP001417504"/>
    </source>
</evidence>
<keyword evidence="1 2" id="KW-0378">Hydrolase</keyword>
<dbReference type="InterPro" id="IPR029045">
    <property type="entry name" value="ClpP/crotonase-like_dom_sf"/>
</dbReference>
<dbReference type="PANTHER" id="PTHR43176:SF6">
    <property type="entry name" value="3-HYDROXYISOBUTYRYL-COA HYDROLASE"/>
    <property type="match status" value="1"/>
</dbReference>
<dbReference type="Pfam" id="PF16113">
    <property type="entry name" value="ECH_2"/>
    <property type="match status" value="1"/>
</dbReference>
<dbReference type="GO" id="GO:0003860">
    <property type="term" value="F:3-hydroxyisobutyryl-CoA hydrolase activity"/>
    <property type="evidence" value="ECO:0007669"/>
    <property type="project" value="UniProtKB-UniRule"/>
</dbReference>
<evidence type="ECO:0000259" key="3">
    <source>
        <dbReference type="Pfam" id="PF16113"/>
    </source>
</evidence>
<dbReference type="SUPFAM" id="SSF52096">
    <property type="entry name" value="ClpP/crotonase"/>
    <property type="match status" value="1"/>
</dbReference>